<evidence type="ECO:0000259" key="2">
    <source>
        <dbReference type="PROSITE" id="PS50110"/>
    </source>
</evidence>
<dbReference type="EMBL" id="JBHSDK010000001">
    <property type="protein sequence ID" value="MFC4333818.1"/>
    <property type="molecule type" value="Genomic_DNA"/>
</dbReference>
<evidence type="ECO:0000313" key="4">
    <source>
        <dbReference type="EMBL" id="MFC4333818.1"/>
    </source>
</evidence>
<dbReference type="InterPro" id="IPR007492">
    <property type="entry name" value="LytTR_DNA-bd_dom"/>
</dbReference>
<dbReference type="PROSITE" id="PS50110">
    <property type="entry name" value="RESPONSE_REGULATORY"/>
    <property type="match status" value="1"/>
</dbReference>
<protein>
    <submittedName>
        <fullName evidence="4">LytR/AlgR family response regulator transcription factor</fullName>
    </submittedName>
</protein>
<dbReference type="InterPro" id="IPR001789">
    <property type="entry name" value="Sig_transdc_resp-reg_receiver"/>
</dbReference>
<feature type="domain" description="Response regulatory" evidence="2">
    <location>
        <begin position="2"/>
        <end position="116"/>
    </location>
</feature>
<dbReference type="SUPFAM" id="SSF52172">
    <property type="entry name" value="CheY-like"/>
    <property type="match status" value="1"/>
</dbReference>
<feature type="modified residue" description="4-aspartylphosphate" evidence="1">
    <location>
        <position position="53"/>
    </location>
</feature>
<dbReference type="PROSITE" id="PS50930">
    <property type="entry name" value="HTH_LYTTR"/>
    <property type="match status" value="1"/>
</dbReference>
<dbReference type="Proteomes" id="UP001595823">
    <property type="component" value="Unassembled WGS sequence"/>
</dbReference>
<dbReference type="PANTHER" id="PTHR37299:SF1">
    <property type="entry name" value="STAGE 0 SPORULATION PROTEIN A HOMOLOG"/>
    <property type="match status" value="1"/>
</dbReference>
<dbReference type="Pfam" id="PF04397">
    <property type="entry name" value="LytTR"/>
    <property type="match status" value="1"/>
</dbReference>
<dbReference type="SMART" id="SM00448">
    <property type="entry name" value="REC"/>
    <property type="match status" value="1"/>
</dbReference>
<name>A0ABV8TTT2_9ACTN</name>
<dbReference type="Gene3D" id="2.40.50.1020">
    <property type="entry name" value="LytTr DNA-binding domain"/>
    <property type="match status" value="1"/>
</dbReference>
<keyword evidence="1" id="KW-0597">Phosphoprotein</keyword>
<dbReference type="InterPro" id="IPR011006">
    <property type="entry name" value="CheY-like_superfamily"/>
</dbReference>
<sequence>MRFLVVEDEAATRSEMLHHLSRAAPDAELTEASSGDEAVRLIATGEFDAAFLDISMPGVSGMDLARLLSRMEKRPAIVFVTAYDSHAVDAFALGAVDYILKPIRPERVSEAVRRISAPASGPSIEADAAIEVELGGETVFLSREEVAYVQAHGDYVRLHTAAGSHLLRQTMTELERSWAAAGFVRAHRSFLVNLAHVRQLNASTKSGLVAVTDVGGVPVSRRHARLLRERLLDAARESLCGGA</sequence>
<organism evidence="4 5">
    <name type="scientific">Salininema proteolyticum</name>
    <dbReference type="NCBI Taxonomy" id="1607685"/>
    <lineage>
        <taxon>Bacteria</taxon>
        <taxon>Bacillati</taxon>
        <taxon>Actinomycetota</taxon>
        <taxon>Actinomycetes</taxon>
        <taxon>Glycomycetales</taxon>
        <taxon>Glycomycetaceae</taxon>
        <taxon>Salininema</taxon>
    </lineage>
</organism>
<dbReference type="Gene3D" id="3.40.50.2300">
    <property type="match status" value="1"/>
</dbReference>
<dbReference type="InterPro" id="IPR046947">
    <property type="entry name" value="LytR-like"/>
</dbReference>
<keyword evidence="5" id="KW-1185">Reference proteome</keyword>
<accession>A0ABV8TTT2</accession>
<dbReference type="RefSeq" id="WP_380617547.1">
    <property type="nucleotide sequence ID" value="NZ_JBHSDK010000001.1"/>
</dbReference>
<reference evidence="5" key="1">
    <citation type="journal article" date="2019" name="Int. J. Syst. Evol. Microbiol.">
        <title>The Global Catalogue of Microorganisms (GCM) 10K type strain sequencing project: providing services to taxonomists for standard genome sequencing and annotation.</title>
        <authorList>
            <consortium name="The Broad Institute Genomics Platform"/>
            <consortium name="The Broad Institute Genome Sequencing Center for Infectious Disease"/>
            <person name="Wu L."/>
            <person name="Ma J."/>
        </authorList>
    </citation>
    <scope>NUCLEOTIDE SEQUENCE [LARGE SCALE GENOMIC DNA]</scope>
    <source>
        <strain evidence="5">IBRC-M 10908</strain>
    </source>
</reference>
<evidence type="ECO:0000313" key="5">
    <source>
        <dbReference type="Proteomes" id="UP001595823"/>
    </source>
</evidence>
<gene>
    <name evidence="4" type="ORF">ACFPET_01240</name>
</gene>
<dbReference type="Pfam" id="PF00072">
    <property type="entry name" value="Response_reg"/>
    <property type="match status" value="1"/>
</dbReference>
<proteinExistence type="predicted"/>
<feature type="domain" description="HTH LytTR-type" evidence="3">
    <location>
        <begin position="130"/>
        <end position="233"/>
    </location>
</feature>
<evidence type="ECO:0000256" key="1">
    <source>
        <dbReference type="PROSITE-ProRule" id="PRU00169"/>
    </source>
</evidence>
<comment type="caution">
    <text evidence="4">The sequence shown here is derived from an EMBL/GenBank/DDBJ whole genome shotgun (WGS) entry which is preliminary data.</text>
</comment>
<evidence type="ECO:0000259" key="3">
    <source>
        <dbReference type="PROSITE" id="PS50930"/>
    </source>
</evidence>
<dbReference type="PANTHER" id="PTHR37299">
    <property type="entry name" value="TRANSCRIPTIONAL REGULATOR-RELATED"/>
    <property type="match status" value="1"/>
</dbReference>
<dbReference type="SMART" id="SM00850">
    <property type="entry name" value="LytTR"/>
    <property type="match status" value="1"/>
</dbReference>